<name>A0A2L0V0H7_9CAUD</name>
<evidence type="ECO:0000313" key="1">
    <source>
        <dbReference type="EMBL" id="AUZ95283.1"/>
    </source>
</evidence>
<proteinExistence type="predicted"/>
<reference evidence="1 2" key="1">
    <citation type="submission" date="2017-06" db="EMBL/GenBank/DDBJ databases">
        <authorList>
            <person name="Kim H.J."/>
            <person name="Triplett B.A."/>
        </authorList>
    </citation>
    <scope>NUCLEOTIDE SEQUENCE [LARGE SCALE GENOMIC DNA]</scope>
</reference>
<sequence length="90" mass="9988">MSDIFEHRKIVNDNLDEIASISNLLHEVGMTKLAKRLDVVIGNINTSVISVVESHMTKLDEMVSQANQNTKNILEALVTGVDLGRRESLD</sequence>
<keyword evidence="2" id="KW-1185">Reference proteome</keyword>
<dbReference type="EMBL" id="MF403008">
    <property type="protein sequence ID" value="AUZ95283.1"/>
    <property type="molecule type" value="Genomic_DNA"/>
</dbReference>
<protein>
    <submittedName>
        <fullName evidence="1">Uncharacterized protein</fullName>
    </submittedName>
</protein>
<dbReference type="Proteomes" id="UP000223025">
    <property type="component" value="Segment"/>
</dbReference>
<evidence type="ECO:0000313" key="2">
    <source>
        <dbReference type="Proteomes" id="UP000223025"/>
    </source>
</evidence>
<accession>A0A2L0V0H7</accession>
<organism evidence="1 2">
    <name type="scientific">Agrobacterium phage Atu_ph07</name>
    <dbReference type="NCBI Taxonomy" id="2024264"/>
    <lineage>
        <taxon>Viruses</taxon>
        <taxon>Duplodnaviria</taxon>
        <taxon>Heunggongvirae</taxon>
        <taxon>Uroviricota</taxon>
        <taxon>Caudoviricetes</taxon>
        <taxon>Polybotosvirus</taxon>
        <taxon>Polybotosvirus Atuph07</taxon>
    </lineage>
</organism>
<dbReference type="GeneID" id="40088527"/>
<dbReference type="RefSeq" id="YP_009612189.1">
    <property type="nucleotide sequence ID" value="NC_042013.1"/>
</dbReference>
<dbReference type="KEGG" id="vg:40088527"/>